<feature type="region of interest" description="Disordered" evidence="7">
    <location>
        <begin position="404"/>
        <end position="431"/>
    </location>
</feature>
<proteinExistence type="predicted"/>
<feature type="domain" description="Response regulatory" evidence="9">
    <location>
        <begin position="1116"/>
        <end position="1237"/>
    </location>
</feature>
<dbReference type="InterPro" id="IPR003594">
    <property type="entry name" value="HATPase_dom"/>
</dbReference>
<evidence type="ECO:0000256" key="2">
    <source>
        <dbReference type="ARBA" id="ARBA00012438"/>
    </source>
</evidence>
<evidence type="ECO:0000256" key="5">
    <source>
        <dbReference type="ARBA" id="ARBA00022777"/>
    </source>
</evidence>
<dbReference type="SUPFAM" id="SSF55874">
    <property type="entry name" value="ATPase domain of HSP90 chaperone/DNA topoisomerase II/histidine kinase"/>
    <property type="match status" value="1"/>
</dbReference>
<dbReference type="Pfam" id="PF02518">
    <property type="entry name" value="HATPase_c"/>
    <property type="match status" value="1"/>
</dbReference>
<feature type="domain" description="Histidine kinase" evidence="8">
    <location>
        <begin position="606"/>
        <end position="873"/>
    </location>
</feature>
<dbReference type="InterPro" id="IPR004358">
    <property type="entry name" value="Sig_transdc_His_kin-like_C"/>
</dbReference>
<dbReference type="PROSITE" id="PS50109">
    <property type="entry name" value="HIS_KIN"/>
    <property type="match status" value="1"/>
</dbReference>
<comment type="catalytic activity">
    <reaction evidence="1">
        <text>ATP + protein L-histidine = ADP + protein N-phospho-L-histidine.</text>
        <dbReference type="EC" id="2.7.13.3"/>
    </reaction>
</comment>
<evidence type="ECO:0000259" key="9">
    <source>
        <dbReference type="PROSITE" id="PS50110"/>
    </source>
</evidence>
<feature type="region of interest" description="Disordered" evidence="7">
    <location>
        <begin position="24"/>
        <end position="44"/>
    </location>
</feature>
<keyword evidence="5" id="KW-0418">Kinase</keyword>
<dbReference type="EMBL" id="JBFCZG010000007">
    <property type="protein sequence ID" value="KAL3420076.1"/>
    <property type="molecule type" value="Genomic_DNA"/>
</dbReference>
<feature type="compositionally biased region" description="Polar residues" evidence="7">
    <location>
        <begin position="290"/>
        <end position="338"/>
    </location>
</feature>
<dbReference type="Proteomes" id="UP001629113">
    <property type="component" value="Unassembled WGS sequence"/>
</dbReference>
<dbReference type="Pfam" id="PF00072">
    <property type="entry name" value="Response_reg"/>
    <property type="match status" value="1"/>
</dbReference>
<dbReference type="EC" id="2.7.13.3" evidence="2"/>
<feature type="region of interest" description="Disordered" evidence="7">
    <location>
        <begin position="1032"/>
        <end position="1107"/>
    </location>
</feature>
<dbReference type="InterPro" id="IPR036097">
    <property type="entry name" value="HisK_dim/P_sf"/>
</dbReference>
<organism evidence="10 11">
    <name type="scientific">Phlyctema vagabunda</name>
    <dbReference type="NCBI Taxonomy" id="108571"/>
    <lineage>
        <taxon>Eukaryota</taxon>
        <taxon>Fungi</taxon>
        <taxon>Dikarya</taxon>
        <taxon>Ascomycota</taxon>
        <taxon>Pezizomycotina</taxon>
        <taxon>Leotiomycetes</taxon>
        <taxon>Helotiales</taxon>
        <taxon>Dermateaceae</taxon>
        <taxon>Phlyctema</taxon>
    </lineage>
</organism>
<dbReference type="SUPFAM" id="SSF52172">
    <property type="entry name" value="CheY-like"/>
    <property type="match status" value="1"/>
</dbReference>
<dbReference type="InterPro" id="IPR005467">
    <property type="entry name" value="His_kinase_dom"/>
</dbReference>
<comment type="caution">
    <text evidence="10">The sequence shown here is derived from an EMBL/GenBank/DDBJ whole genome shotgun (WGS) entry which is preliminary data.</text>
</comment>
<evidence type="ECO:0000256" key="1">
    <source>
        <dbReference type="ARBA" id="ARBA00000085"/>
    </source>
</evidence>
<dbReference type="PANTHER" id="PTHR43047">
    <property type="entry name" value="TWO-COMPONENT HISTIDINE PROTEIN KINASE"/>
    <property type="match status" value="1"/>
</dbReference>
<dbReference type="Pfam" id="PF00512">
    <property type="entry name" value="HisKA"/>
    <property type="match status" value="1"/>
</dbReference>
<dbReference type="SMART" id="SM00388">
    <property type="entry name" value="HisKA"/>
    <property type="match status" value="1"/>
</dbReference>
<dbReference type="Gene3D" id="1.10.287.130">
    <property type="match status" value="1"/>
</dbReference>
<dbReference type="SUPFAM" id="SSF55781">
    <property type="entry name" value="GAF domain-like"/>
    <property type="match status" value="1"/>
</dbReference>
<dbReference type="CDD" id="cd00082">
    <property type="entry name" value="HisKA"/>
    <property type="match status" value="1"/>
</dbReference>
<evidence type="ECO:0000256" key="3">
    <source>
        <dbReference type="ARBA" id="ARBA00022553"/>
    </source>
</evidence>
<dbReference type="SUPFAM" id="SSF47384">
    <property type="entry name" value="Homodimeric domain of signal transducing histidine kinase"/>
    <property type="match status" value="1"/>
</dbReference>
<dbReference type="PANTHER" id="PTHR43047:SF72">
    <property type="entry name" value="OSMOSENSING HISTIDINE PROTEIN KINASE SLN1"/>
    <property type="match status" value="1"/>
</dbReference>
<dbReference type="InterPro" id="IPR003661">
    <property type="entry name" value="HisK_dim/P_dom"/>
</dbReference>
<evidence type="ECO:0000256" key="7">
    <source>
        <dbReference type="SAM" id="MobiDB-lite"/>
    </source>
</evidence>
<feature type="compositionally biased region" description="Basic and acidic residues" evidence="7">
    <location>
        <begin position="1055"/>
        <end position="1070"/>
    </location>
</feature>
<protein>
    <recommendedName>
        <fullName evidence="2">histidine kinase</fullName>
        <ecNumber evidence="2">2.7.13.3</ecNumber>
    </recommendedName>
</protein>
<dbReference type="PRINTS" id="PR00344">
    <property type="entry name" value="BCTRLSENSOR"/>
</dbReference>
<dbReference type="Gene3D" id="3.30.565.10">
    <property type="entry name" value="Histidine kinase-like ATPase, C-terminal domain"/>
    <property type="match status" value="1"/>
</dbReference>
<dbReference type="InterPro" id="IPR001789">
    <property type="entry name" value="Sig_transdc_resp-reg_receiver"/>
</dbReference>
<dbReference type="SMART" id="SM00387">
    <property type="entry name" value="HATPase_c"/>
    <property type="match status" value="1"/>
</dbReference>
<evidence type="ECO:0000313" key="11">
    <source>
        <dbReference type="Proteomes" id="UP001629113"/>
    </source>
</evidence>
<dbReference type="InterPro" id="IPR011006">
    <property type="entry name" value="CheY-like_superfamily"/>
</dbReference>
<evidence type="ECO:0000313" key="10">
    <source>
        <dbReference type="EMBL" id="KAL3420076.1"/>
    </source>
</evidence>
<name>A0ABR4P9T0_9HELO</name>
<keyword evidence="3 6" id="KW-0597">Phosphoprotein</keyword>
<gene>
    <name evidence="10" type="ORF">PVAG01_08575</name>
</gene>
<sequence length="1246" mass="137405">MAQPSPRPTFDKLNALERELYRYYQPEPSIEPGPSDRRSSRRRRSACDPCLTSFAQLAALRMNARRGIISLTTPKIEYILAEAGRTLSLQEEDDSKDKLWHGVGQLEGNGLGPDTIMMFADPKTSPSHVVIPDALLDPKYKDKDLVAGYNNRVRFVACVPIRTPHRSTAIGMVIVVDDKPRDGITSDEVQYLLDLSTTVMEYLEAGRTKMKQHRAESMVKALGLFVEGRTSLRDWWLEGGHNIQHSNLKKGAKYGETLESRADSEFGIQDSADKGSVEGIEELDRKNSLTHRPTNSTAPSTDLQSEKGQFSVETESIANNTIETETKGGDSQNESSYNEEPGKLQEALVSPDVMSVFSRASNLIREATQVCGVAFYDASIGSFGGSRKGHGASFVKGPGEFHVNGKSESVTESSEEDLNHHGSTSVEHTHNDHISKTCNILGYSTRSRSSARSHYAPKHLRSFPEYLIRRLLKRYPHGKVFNYDGEGAFWTSDSDGGNTTGSENLPAPSAFVKNGRTSKTFTKEDEAAMLLTVVPGARSVIWYPLWDQSKERWFSGVLVWSTNPTRVLCPSEDLTYLAAFGNSVMAEVSRLAAQVAAQMKNDFISSISHELRSPLHGVLASVEFLQDTEMTEIQADMVNNISASGKVLLDTINHVLDFSKVNKKVKQRPKRFRRRGGKLSKTVSPERTDTDGEDLENICVLSEEVVNSVYAGRNMGRLAREISAGRISKSDPNATRSPVTVIMSVANRSNWSFRIDAGAWRRILMNLFSNALKYTSEGFVKVQISIEKMPAHLGQKARPNLLLQISDSGKGISQEFLRHQLYKPFAQEDSLAVGTGLGVSIVKQIIQGMGGEINITSEVGVGTEVKCRIPLTTSRRTPPDEHNTFTEEVRSEVKGRVASFAGFDKYPEISETPTGILSADAQASLSLKCSMKTTLDEWFGIQERQIMTNDSSAADLQVLLEDGFTSDELSEKIKHFRNSRLSHSSRNTSVTIVLCSDLQHSRPNLDRIGFKVLYLSQPYGPLKLAKALHNGFADDDTEEPSSDPQPLSNPNGENGKIELPTRENASRESPDSPPSPGSVTPIRPQNGHPQHNTPSGPARRKSSKPSVEPFLAEGMKILLVEDNEINMKLLVTYMQKLNIEYTTAINGLEALNAYKKVRGGFDIILMDISMPVMSGLESTQHIRSHEAGEGLKPVLLIALSGAANPAARQEAYACGIDLFLTKPVPLKSLRSLLEDFKTKGRDGLEI</sequence>
<accession>A0ABR4P9T0</accession>
<evidence type="ECO:0000256" key="6">
    <source>
        <dbReference type="PROSITE-ProRule" id="PRU00169"/>
    </source>
</evidence>
<evidence type="ECO:0000259" key="8">
    <source>
        <dbReference type="PROSITE" id="PS50109"/>
    </source>
</evidence>
<feature type="region of interest" description="Disordered" evidence="7">
    <location>
        <begin position="284"/>
        <end position="342"/>
    </location>
</feature>
<feature type="compositionally biased region" description="Basic residues" evidence="7">
    <location>
        <begin position="669"/>
        <end position="678"/>
    </location>
</feature>
<feature type="region of interest" description="Disordered" evidence="7">
    <location>
        <begin position="669"/>
        <end position="691"/>
    </location>
</feature>
<reference evidence="10 11" key="1">
    <citation type="submission" date="2024-06" db="EMBL/GenBank/DDBJ databases">
        <title>Complete genome of Phlyctema vagabunda strain 19-DSS-EL-015.</title>
        <authorList>
            <person name="Fiorenzani C."/>
        </authorList>
    </citation>
    <scope>NUCLEOTIDE SEQUENCE [LARGE SCALE GENOMIC DNA]</scope>
    <source>
        <strain evidence="10 11">19-DSS-EL-015</strain>
    </source>
</reference>
<keyword evidence="11" id="KW-1185">Reference proteome</keyword>
<keyword evidence="4" id="KW-0808">Transferase</keyword>
<dbReference type="SMART" id="SM00448">
    <property type="entry name" value="REC"/>
    <property type="match status" value="1"/>
</dbReference>
<evidence type="ECO:0000256" key="4">
    <source>
        <dbReference type="ARBA" id="ARBA00022679"/>
    </source>
</evidence>
<dbReference type="PROSITE" id="PS50110">
    <property type="entry name" value="RESPONSE_REGULATORY"/>
    <property type="match status" value="1"/>
</dbReference>
<feature type="modified residue" description="4-aspartylphosphate" evidence="6">
    <location>
        <position position="1167"/>
    </location>
</feature>
<dbReference type="CDD" id="cd17546">
    <property type="entry name" value="REC_hyHK_CKI1_RcsC-like"/>
    <property type="match status" value="1"/>
</dbReference>
<dbReference type="InterPro" id="IPR036890">
    <property type="entry name" value="HATPase_C_sf"/>
</dbReference>
<feature type="compositionally biased region" description="Polar residues" evidence="7">
    <location>
        <begin position="1042"/>
        <end position="1052"/>
    </location>
</feature>
<dbReference type="Gene3D" id="3.40.50.2300">
    <property type="match status" value="1"/>
</dbReference>